<evidence type="ECO:0000256" key="3">
    <source>
        <dbReference type="ARBA" id="ARBA00023163"/>
    </source>
</evidence>
<evidence type="ECO:0000256" key="2">
    <source>
        <dbReference type="ARBA" id="ARBA00023125"/>
    </source>
</evidence>
<dbReference type="GO" id="GO:0003677">
    <property type="term" value="F:DNA binding"/>
    <property type="evidence" value="ECO:0007669"/>
    <property type="project" value="UniProtKB-KW"/>
</dbReference>
<keyword evidence="6" id="KW-1185">Reference proteome</keyword>
<keyword evidence="2" id="KW-0238">DNA-binding</keyword>
<evidence type="ECO:0000259" key="4">
    <source>
        <dbReference type="PROSITE" id="PS50995"/>
    </source>
</evidence>
<dbReference type="InterPro" id="IPR055166">
    <property type="entry name" value="Transc_reg_Sar_Rot_HTH"/>
</dbReference>
<dbReference type="PROSITE" id="PS50995">
    <property type="entry name" value="HTH_MARR_2"/>
    <property type="match status" value="1"/>
</dbReference>
<evidence type="ECO:0000256" key="1">
    <source>
        <dbReference type="ARBA" id="ARBA00023015"/>
    </source>
</evidence>
<dbReference type="Pfam" id="PF22381">
    <property type="entry name" value="Staph_reg_Sar_Rot"/>
    <property type="match status" value="1"/>
</dbReference>
<dbReference type="EMBL" id="PUEV01000121">
    <property type="protein sequence ID" value="PQM49850.1"/>
    <property type="molecule type" value="Genomic_DNA"/>
</dbReference>
<keyword evidence="1" id="KW-0805">Transcription regulation</keyword>
<dbReference type="GO" id="GO:0006950">
    <property type="term" value="P:response to stress"/>
    <property type="evidence" value="ECO:0007669"/>
    <property type="project" value="TreeGrafter"/>
</dbReference>
<gene>
    <name evidence="5" type="ORF">C5U48_23375</name>
</gene>
<dbReference type="InterPro" id="IPR036388">
    <property type="entry name" value="WH-like_DNA-bd_sf"/>
</dbReference>
<accession>A0A9X7IIW2</accession>
<dbReference type="InterPro" id="IPR000835">
    <property type="entry name" value="HTH_MarR-typ"/>
</dbReference>
<sequence length="217" mass="24051">MTSVLSPPQHCRPSLSVDGSVATAEFAEVSPQIRQCRWIPSPAVEDDGAETPAHHLPGLDEIEQRCWQAFLESSTLLLSTVNRQLLARHSLSLFDFLVLQSLARSADGSARMGDLAHALVLAPSRLTELMRRLESQDLVRRSRSRTDGRGVLASITREGRAVVRPAARTYVQSVRAFYLDPISRPQMIALGDSCRRISLPLKASAKSKRRRGWQSRG</sequence>
<evidence type="ECO:0000313" key="6">
    <source>
        <dbReference type="Proteomes" id="UP000237911"/>
    </source>
</evidence>
<dbReference type="Gene3D" id="1.10.10.10">
    <property type="entry name" value="Winged helix-like DNA-binding domain superfamily/Winged helix DNA-binding domain"/>
    <property type="match status" value="1"/>
</dbReference>
<dbReference type="PANTHER" id="PTHR33164:SF99">
    <property type="entry name" value="MARR FAMILY REGULATORY PROTEIN"/>
    <property type="match status" value="1"/>
</dbReference>
<protein>
    <submittedName>
        <fullName evidence="5">MarR family transcriptional regulator</fullName>
    </submittedName>
</protein>
<dbReference type="SUPFAM" id="SSF46785">
    <property type="entry name" value="Winged helix' DNA-binding domain"/>
    <property type="match status" value="1"/>
</dbReference>
<dbReference type="InterPro" id="IPR039422">
    <property type="entry name" value="MarR/SlyA-like"/>
</dbReference>
<keyword evidence="3" id="KW-0804">Transcription</keyword>
<proteinExistence type="predicted"/>
<dbReference type="AlphaFoldDB" id="A0A9X7IIW2"/>
<dbReference type="Proteomes" id="UP000237911">
    <property type="component" value="Unassembled WGS sequence"/>
</dbReference>
<dbReference type="InterPro" id="IPR036390">
    <property type="entry name" value="WH_DNA-bd_sf"/>
</dbReference>
<dbReference type="SMART" id="SM00347">
    <property type="entry name" value="HTH_MARR"/>
    <property type="match status" value="1"/>
</dbReference>
<dbReference type="PANTHER" id="PTHR33164">
    <property type="entry name" value="TRANSCRIPTIONAL REGULATOR, MARR FAMILY"/>
    <property type="match status" value="1"/>
</dbReference>
<reference evidence="5 6" key="1">
    <citation type="submission" date="2018-02" db="EMBL/GenBank/DDBJ databases">
        <title>Draft genome sequence of Mycobacterium virginiense isolated from mud of a swine farm in Japan.</title>
        <authorList>
            <person name="Ohya K."/>
        </authorList>
    </citation>
    <scope>NUCLEOTIDE SEQUENCE [LARGE SCALE GENOMIC DNA]</scope>
    <source>
        <strain evidence="5 6">GF75</strain>
    </source>
</reference>
<evidence type="ECO:0000313" key="5">
    <source>
        <dbReference type="EMBL" id="PQM49850.1"/>
    </source>
</evidence>
<dbReference type="GO" id="GO:0003700">
    <property type="term" value="F:DNA-binding transcription factor activity"/>
    <property type="evidence" value="ECO:0007669"/>
    <property type="project" value="InterPro"/>
</dbReference>
<feature type="domain" description="HTH marR-type" evidence="4">
    <location>
        <begin position="59"/>
        <end position="199"/>
    </location>
</feature>
<organism evidence="5 6">
    <name type="scientific">Mycolicibacter virginiensis</name>
    <dbReference type="NCBI Taxonomy" id="1795032"/>
    <lineage>
        <taxon>Bacteria</taxon>
        <taxon>Bacillati</taxon>
        <taxon>Actinomycetota</taxon>
        <taxon>Actinomycetes</taxon>
        <taxon>Mycobacteriales</taxon>
        <taxon>Mycobacteriaceae</taxon>
        <taxon>Mycolicibacter</taxon>
    </lineage>
</organism>
<comment type="caution">
    <text evidence="5">The sequence shown here is derived from an EMBL/GenBank/DDBJ whole genome shotgun (WGS) entry which is preliminary data.</text>
</comment>
<name>A0A9X7IIW2_9MYCO</name>